<evidence type="ECO:0000313" key="2">
    <source>
        <dbReference type="EMBL" id="AHB49051.1"/>
    </source>
</evidence>
<dbReference type="AlphaFoldDB" id="V5SDV3"/>
<evidence type="ECO:0000256" key="1">
    <source>
        <dbReference type="SAM" id="MobiDB-lite"/>
    </source>
</evidence>
<dbReference type="EMBL" id="CP006912">
    <property type="protein sequence ID" value="AHB49051.1"/>
    <property type="molecule type" value="Genomic_DNA"/>
</dbReference>
<accession>V5SDV3</accession>
<dbReference type="KEGG" id="hni:W911_12565"/>
<evidence type="ECO:0000313" key="3">
    <source>
        <dbReference type="Proteomes" id="UP000018542"/>
    </source>
</evidence>
<proteinExistence type="predicted"/>
<dbReference type="RefSeq" id="WP_023787851.1">
    <property type="nucleotide sequence ID" value="NC_022997.1"/>
</dbReference>
<dbReference type="Proteomes" id="UP000018542">
    <property type="component" value="Chromosome"/>
</dbReference>
<dbReference type="PATRIC" id="fig|1029756.8.peg.2609"/>
<protein>
    <submittedName>
        <fullName evidence="2">Uncharacterized protein</fullName>
    </submittedName>
</protein>
<feature type="region of interest" description="Disordered" evidence="1">
    <location>
        <begin position="1"/>
        <end position="26"/>
    </location>
</feature>
<dbReference type="OrthoDB" id="8454255at2"/>
<organism evidence="2 3">
    <name type="scientific">Hyphomicrobium nitrativorans NL23</name>
    <dbReference type="NCBI Taxonomy" id="1029756"/>
    <lineage>
        <taxon>Bacteria</taxon>
        <taxon>Pseudomonadati</taxon>
        <taxon>Pseudomonadota</taxon>
        <taxon>Alphaproteobacteria</taxon>
        <taxon>Hyphomicrobiales</taxon>
        <taxon>Hyphomicrobiaceae</taxon>
        <taxon>Hyphomicrobium</taxon>
    </lineage>
</organism>
<sequence>MASILEFRSLPANAKPRSTADGTRGTADIVLFPGVRYERMTEDAEPAQKPRGRARRDRLELDG</sequence>
<dbReference type="HOGENOM" id="CLU_2935289_0_0_5"/>
<keyword evidence="3" id="KW-1185">Reference proteome</keyword>
<feature type="region of interest" description="Disordered" evidence="1">
    <location>
        <begin position="40"/>
        <end position="63"/>
    </location>
</feature>
<gene>
    <name evidence="2" type="ORF">W911_12565</name>
</gene>
<name>V5SDV3_9HYPH</name>
<reference evidence="2 3" key="1">
    <citation type="journal article" date="2014" name="Genome Announc.">
        <title>Complete Genome Sequence of Hyphomicrobium nitrativorans Strain NL23, a Denitrifying Bacterium Isolated from Biofilm of a Methanol-Fed Denitrification System Treating Seawater at the Montreal Biodome.</title>
        <authorList>
            <person name="Martineau C."/>
            <person name="Villeneuve C."/>
            <person name="Mauffrey F."/>
            <person name="Villemur R."/>
        </authorList>
    </citation>
    <scope>NUCLEOTIDE SEQUENCE [LARGE SCALE GENOMIC DNA]</scope>
    <source>
        <strain evidence="2">NL23</strain>
    </source>
</reference>